<comment type="similarity">
    <text evidence="1">In the C-terminal section; belongs to the transposase 35 family.</text>
</comment>
<dbReference type="Pfam" id="PF07282">
    <property type="entry name" value="Cas12f1-like_TNB"/>
    <property type="match status" value="1"/>
</dbReference>
<evidence type="ECO:0000259" key="6">
    <source>
        <dbReference type="Pfam" id="PF01385"/>
    </source>
</evidence>
<feature type="domain" description="Cas12f1-like TNB" evidence="7">
    <location>
        <begin position="318"/>
        <end position="389"/>
    </location>
</feature>
<dbReference type="STRING" id="1238424.J07HQW1_01322"/>
<protein>
    <submittedName>
        <fullName evidence="8">Transposase, IS605 OrfB family, central region</fullName>
    </submittedName>
</protein>
<dbReference type="GO" id="GO:0006310">
    <property type="term" value="P:DNA recombination"/>
    <property type="evidence" value="ECO:0007669"/>
    <property type="project" value="UniProtKB-KW"/>
</dbReference>
<dbReference type="EMBL" id="KE356560">
    <property type="protein sequence ID" value="ERG91288.1"/>
    <property type="molecule type" value="Genomic_DNA"/>
</dbReference>
<accession>U1N4G4</accession>
<dbReference type="GO" id="GO:0003677">
    <property type="term" value="F:DNA binding"/>
    <property type="evidence" value="ECO:0007669"/>
    <property type="project" value="UniProtKB-KW"/>
</dbReference>
<dbReference type="InterPro" id="IPR010095">
    <property type="entry name" value="Cas12f1-like_TNB"/>
</dbReference>
<evidence type="ECO:0000256" key="5">
    <source>
        <dbReference type="SAM" id="MobiDB-lite"/>
    </source>
</evidence>
<dbReference type="AlphaFoldDB" id="U1N4G4"/>
<proteinExistence type="inferred from homology"/>
<evidence type="ECO:0000256" key="4">
    <source>
        <dbReference type="ARBA" id="ARBA00023172"/>
    </source>
</evidence>
<evidence type="ECO:0000256" key="3">
    <source>
        <dbReference type="ARBA" id="ARBA00023125"/>
    </source>
</evidence>
<evidence type="ECO:0000259" key="7">
    <source>
        <dbReference type="Pfam" id="PF07282"/>
    </source>
</evidence>
<name>U1N4G4_9EURY</name>
<feature type="compositionally biased region" description="Polar residues" evidence="5">
    <location>
        <begin position="422"/>
        <end position="431"/>
    </location>
</feature>
<dbReference type="NCBIfam" id="NF040570">
    <property type="entry name" value="guided_TnpB"/>
    <property type="match status" value="1"/>
</dbReference>
<evidence type="ECO:0000313" key="8">
    <source>
        <dbReference type="EMBL" id="ERG91288.1"/>
    </source>
</evidence>
<keyword evidence="2" id="KW-0815">Transposition</keyword>
<dbReference type="Pfam" id="PF01385">
    <property type="entry name" value="OrfB_IS605"/>
    <property type="match status" value="1"/>
</dbReference>
<reference evidence="8 9" key="1">
    <citation type="journal article" date="2013" name="PLoS ONE">
        <title>Assembly-driven community genomics of a hypersaline microbial ecosystem.</title>
        <authorList>
            <person name="Podell S."/>
            <person name="Ugalde J.A."/>
            <person name="Narasingarao P."/>
            <person name="Banfield J.F."/>
            <person name="Heidelberg K.B."/>
            <person name="Allen E.E."/>
        </authorList>
    </citation>
    <scope>NUCLEOTIDE SEQUENCE [LARGE SCALE GENOMIC DNA]</scope>
    <source>
        <strain evidence="9">J07HQW1</strain>
    </source>
</reference>
<evidence type="ECO:0000256" key="1">
    <source>
        <dbReference type="ARBA" id="ARBA00008761"/>
    </source>
</evidence>
<dbReference type="InterPro" id="IPR001959">
    <property type="entry name" value="Transposase"/>
</dbReference>
<dbReference type="NCBIfam" id="TIGR01766">
    <property type="entry name" value="IS200/IS605 family accessory protein TnpB-like domain"/>
    <property type="match status" value="1"/>
</dbReference>
<gene>
    <name evidence="8" type="ORF">J07HQW1_01322</name>
</gene>
<organism evidence="8 9">
    <name type="scientific">Haloquadratum walsbyi J07HQW1</name>
    <dbReference type="NCBI Taxonomy" id="1238424"/>
    <lineage>
        <taxon>Archaea</taxon>
        <taxon>Methanobacteriati</taxon>
        <taxon>Methanobacteriota</taxon>
        <taxon>Stenosarchaea group</taxon>
        <taxon>Halobacteria</taxon>
        <taxon>Halobacteriales</taxon>
        <taxon>Haloferacaceae</taxon>
        <taxon>Haloquadratum</taxon>
    </lineage>
</organism>
<evidence type="ECO:0000313" key="9">
    <source>
        <dbReference type="Proteomes" id="UP000030649"/>
    </source>
</evidence>
<sequence>MVQTLQQNLTNLDADEYEVMRSLCHLSKNLYNKTLYEVRQHYFDNGDGEYLNYYDAYDQLKSNWNYEVLPSQLAQQTMKQVDRGFKSFFNLVEKKRDNKYDADISPPSYLDKDGFYTLEFPSQSFQVKEDHIRLGIPYSYRNEFDCELTEIQIPFTYDEVKEANIKRIQILPQADAQYFEYRVLYEQDVEEIETVEGSWLGIDLGVDNLATCCDWRGCSFIVDGRHLKSLNRRHNQKIAHYQSIKDKQGIDGTTQRIERLYQNRRYGINDYLNKAVRLITDYCIEHQIDTVYVGDGKGWKQNVNLGDKTNQNFVQIPFDKLKQKLKHKLEARGITFDLVPESHTSKCSFYDEEPVEHHEEYVGERVERGLFESSDGTRYNADVNGAVNMARKNTCKPNSELFNSEEGVERVVDAPQRISLPNLESGQTLKETSLEAPPSRKPSQTAE</sequence>
<dbReference type="Proteomes" id="UP000030649">
    <property type="component" value="Unassembled WGS sequence"/>
</dbReference>
<dbReference type="GO" id="GO:0032196">
    <property type="term" value="P:transposition"/>
    <property type="evidence" value="ECO:0007669"/>
    <property type="project" value="UniProtKB-KW"/>
</dbReference>
<dbReference type="HOGENOM" id="CLU_032903_16_0_2"/>
<feature type="domain" description="Probable transposase IS891/IS1136/IS1341" evidence="6">
    <location>
        <begin position="183"/>
        <end position="297"/>
    </location>
</feature>
<feature type="region of interest" description="Disordered" evidence="5">
    <location>
        <begin position="414"/>
        <end position="447"/>
    </location>
</feature>
<evidence type="ECO:0000256" key="2">
    <source>
        <dbReference type="ARBA" id="ARBA00022578"/>
    </source>
</evidence>
<keyword evidence="3" id="KW-0238">DNA-binding</keyword>
<keyword evidence="4" id="KW-0233">DNA recombination</keyword>